<reference evidence="2" key="1">
    <citation type="submission" date="2016-10" db="EMBL/GenBank/DDBJ databases">
        <title>Draft genome sequences of four alkaliphilic bacteria belonging to the Anaerobacillus genus.</title>
        <authorList>
            <person name="Bassil N.M."/>
            <person name="Lloyd J.R."/>
        </authorList>
    </citation>
    <scope>NUCLEOTIDE SEQUENCE [LARGE SCALE GENOMIC DNA]</scope>
    <source>
        <strain evidence="2">NB2006</strain>
    </source>
</reference>
<organism evidence="2">
    <name type="scientific">Anaerobacillus isosaccharinicus</name>
    <dbReference type="NCBI Taxonomy" id="1532552"/>
    <lineage>
        <taxon>Bacteria</taxon>
        <taxon>Bacillati</taxon>
        <taxon>Bacillota</taxon>
        <taxon>Bacilli</taxon>
        <taxon>Bacillales</taxon>
        <taxon>Bacillaceae</taxon>
        <taxon>Anaerobacillus</taxon>
    </lineage>
</organism>
<dbReference type="RefSeq" id="WP_071317617.1">
    <property type="nucleotide sequence ID" value="NZ_CP063356.2"/>
</dbReference>
<accession>A0A1S2LLV4</accession>
<protein>
    <submittedName>
        <fullName evidence="2">Uncharacterized protein</fullName>
    </submittedName>
</protein>
<dbReference type="Pfam" id="PF19744">
    <property type="entry name" value="DUF6232"/>
    <property type="match status" value="1"/>
</dbReference>
<evidence type="ECO:0000313" key="2">
    <source>
        <dbReference type="EMBL" id="OIJ13472.1"/>
    </source>
</evidence>
<keyword evidence="1" id="KW-1133">Transmembrane helix</keyword>
<keyword evidence="1" id="KW-0812">Transmembrane</keyword>
<comment type="caution">
    <text evidence="2">The sequence shown here is derived from an EMBL/GenBank/DDBJ whole genome shotgun (WGS) entry which is preliminary data.</text>
</comment>
<evidence type="ECO:0000256" key="1">
    <source>
        <dbReference type="SAM" id="Phobius"/>
    </source>
</evidence>
<keyword evidence="1" id="KW-0472">Membrane</keyword>
<dbReference type="OrthoDB" id="2968855at2"/>
<proteinExistence type="predicted"/>
<dbReference type="InterPro" id="IPR045629">
    <property type="entry name" value="DUF6232"/>
</dbReference>
<feature type="transmembrane region" description="Helical" evidence="1">
    <location>
        <begin position="47"/>
        <end position="64"/>
    </location>
</feature>
<dbReference type="EMBL" id="LQXD01000123">
    <property type="protein sequence ID" value="OIJ13472.1"/>
    <property type="molecule type" value="Genomic_DNA"/>
</dbReference>
<name>A0A1S2LLV4_9BACI</name>
<sequence length="153" mass="17264">MGQIFYYKSDDGKISISDEVICIFHMKFKIDELKSGEALIGKPDQTLNLALALVGIFCILLGKIRSGQLSQIIDANVLFSASNYFDLAGLIIILIALLITLPQKEQYALQLMFKNGRKKNIILKDNHDVLEIGEINKAIKQAIRYAEYRGKMR</sequence>
<gene>
    <name evidence="2" type="ORF">AWH56_13545</name>
</gene>
<feature type="transmembrane region" description="Helical" evidence="1">
    <location>
        <begin position="84"/>
        <end position="102"/>
    </location>
</feature>
<dbReference type="AlphaFoldDB" id="A0A1S2LLV4"/>